<dbReference type="Pfam" id="PF00534">
    <property type="entry name" value="Glycos_transf_1"/>
    <property type="match status" value="1"/>
</dbReference>
<dbReference type="Gene3D" id="3.40.50.2000">
    <property type="entry name" value="Glycogen Phosphorylase B"/>
    <property type="match status" value="2"/>
</dbReference>
<dbReference type="AlphaFoldDB" id="A0A3D9YTY0"/>
<dbReference type="CDD" id="cd03801">
    <property type="entry name" value="GT4_PimA-like"/>
    <property type="match status" value="1"/>
</dbReference>
<dbReference type="PANTHER" id="PTHR45947:SF13">
    <property type="entry name" value="TRANSFERASE"/>
    <property type="match status" value="1"/>
</dbReference>
<dbReference type="OrthoDB" id="9807414at2"/>
<keyword evidence="3" id="KW-1185">Reference proteome</keyword>
<feature type="domain" description="Glycosyl transferase family 1" evidence="1">
    <location>
        <begin position="235"/>
        <end position="376"/>
    </location>
</feature>
<dbReference type="RefSeq" id="WP_115836560.1">
    <property type="nucleotide sequence ID" value="NZ_CP025086.1"/>
</dbReference>
<dbReference type="SUPFAM" id="SSF53756">
    <property type="entry name" value="UDP-Glycosyltransferase/glycogen phosphorylase"/>
    <property type="match status" value="1"/>
</dbReference>
<dbReference type="GO" id="GO:0016757">
    <property type="term" value="F:glycosyltransferase activity"/>
    <property type="evidence" value="ECO:0007669"/>
    <property type="project" value="InterPro"/>
</dbReference>
<keyword evidence="2" id="KW-0808">Transferase</keyword>
<proteinExistence type="predicted"/>
<sequence>MHAIIVADFAELTGGAQRVAVESARALAETGARVTYIHATEAVDSQLTHPAIETICLHQPDVWTLGAARGAAAGIWNTAAARKLCAVLAPFAGAPETVIHLHQWTRAFSPAIFPVLMQAKLPLFITAHDYFLACPNGVLFRFDRTAPCELQPMSLACISANCDPKSYLHKAVRVLRTAATRQSFGTNDVNMIHVSDRGRDTLTPLLPENWHHDRIDNPISIAKAPPIDAAMSGRSFAFIGRLTPEKGALVAARAAAAASAPILFVGDGPAAADIKAACPHAEITGWLAPAAVETLLRTRVRAVVAPSLWMETGPMTVYEAQAFGLATIASDRCGAAERVTAQTGFVVAPATEALAEAFIRLKDDNLAQDMGRAAYQTYWADPPTPAAHARRLLALYALRCAPDRKAQGY</sequence>
<evidence type="ECO:0000313" key="2">
    <source>
        <dbReference type="EMBL" id="REF85965.1"/>
    </source>
</evidence>
<accession>A0A3D9YTY0</accession>
<protein>
    <submittedName>
        <fullName evidence="2">Glycosyltransferase involved in cell wall biosynthesis</fullName>
    </submittedName>
</protein>
<evidence type="ECO:0000313" key="3">
    <source>
        <dbReference type="Proteomes" id="UP000256900"/>
    </source>
</evidence>
<reference evidence="2 3" key="1">
    <citation type="submission" date="2018-08" db="EMBL/GenBank/DDBJ databases">
        <title>Genomic Encyclopedia of Type Strains, Phase IV (KMG-IV): sequencing the most valuable type-strain genomes for metagenomic binning, comparative biology and taxonomic classification.</title>
        <authorList>
            <person name="Goeker M."/>
        </authorList>
    </citation>
    <scope>NUCLEOTIDE SEQUENCE [LARGE SCALE GENOMIC DNA]</scope>
    <source>
        <strain evidence="2 3">BW863</strain>
    </source>
</reference>
<dbReference type="PANTHER" id="PTHR45947">
    <property type="entry name" value="SULFOQUINOVOSYL TRANSFERASE SQD2"/>
    <property type="match status" value="1"/>
</dbReference>
<organism evidence="2 3">
    <name type="scientific">Methylovirgula ligni</name>
    <dbReference type="NCBI Taxonomy" id="569860"/>
    <lineage>
        <taxon>Bacteria</taxon>
        <taxon>Pseudomonadati</taxon>
        <taxon>Pseudomonadota</taxon>
        <taxon>Alphaproteobacteria</taxon>
        <taxon>Hyphomicrobiales</taxon>
        <taxon>Beijerinckiaceae</taxon>
        <taxon>Methylovirgula</taxon>
    </lineage>
</organism>
<name>A0A3D9YTY0_9HYPH</name>
<dbReference type="InterPro" id="IPR050194">
    <property type="entry name" value="Glycosyltransferase_grp1"/>
</dbReference>
<gene>
    <name evidence="2" type="ORF">DES32_2005</name>
</gene>
<evidence type="ECO:0000259" key="1">
    <source>
        <dbReference type="Pfam" id="PF00534"/>
    </source>
</evidence>
<dbReference type="EMBL" id="QUMO01000003">
    <property type="protein sequence ID" value="REF85965.1"/>
    <property type="molecule type" value="Genomic_DNA"/>
</dbReference>
<comment type="caution">
    <text evidence="2">The sequence shown here is derived from an EMBL/GenBank/DDBJ whole genome shotgun (WGS) entry which is preliminary data.</text>
</comment>
<dbReference type="InterPro" id="IPR001296">
    <property type="entry name" value="Glyco_trans_1"/>
</dbReference>
<dbReference type="Proteomes" id="UP000256900">
    <property type="component" value="Unassembled WGS sequence"/>
</dbReference>